<protein>
    <submittedName>
        <fullName evidence="4">Short-chain dehydrogenase/reductase SDR</fullName>
    </submittedName>
</protein>
<dbReference type="InterPro" id="IPR036291">
    <property type="entry name" value="NAD(P)-bd_dom_sf"/>
</dbReference>
<dbReference type="InterPro" id="IPR020904">
    <property type="entry name" value="Sc_DH/Rdtase_CS"/>
</dbReference>
<evidence type="ECO:0000313" key="5">
    <source>
        <dbReference type="Proteomes" id="UP000006694"/>
    </source>
</evidence>
<dbReference type="PROSITE" id="PS00061">
    <property type="entry name" value="ADH_SHORT"/>
    <property type="match status" value="1"/>
</dbReference>
<dbReference type="SUPFAM" id="SSF51735">
    <property type="entry name" value="NAD(P)-binding Rossmann-fold domains"/>
    <property type="match status" value="1"/>
</dbReference>
<dbReference type="Proteomes" id="UP000006694">
    <property type="component" value="Chromosome"/>
</dbReference>
<dbReference type="AlphaFoldDB" id="A5FDC2"/>
<name>A5FDC2_FLAJ1</name>
<keyword evidence="2" id="KW-0560">Oxidoreductase</keyword>
<dbReference type="PANTHER" id="PTHR43115">
    <property type="entry name" value="DEHYDROGENASE/REDUCTASE SDR FAMILY MEMBER 11"/>
    <property type="match status" value="1"/>
</dbReference>
<organism evidence="4 5">
    <name type="scientific">Flavobacterium johnsoniae (strain ATCC 17061 / DSM 2064 / JCM 8514 / BCRC 14874 / CCUG 350202 / NBRC 14942 / NCIMB 11054 / UW101)</name>
    <name type="common">Cytophaga johnsonae</name>
    <dbReference type="NCBI Taxonomy" id="376686"/>
    <lineage>
        <taxon>Bacteria</taxon>
        <taxon>Pseudomonadati</taxon>
        <taxon>Bacteroidota</taxon>
        <taxon>Flavobacteriia</taxon>
        <taxon>Flavobacteriales</taxon>
        <taxon>Flavobacteriaceae</taxon>
        <taxon>Flavobacterium</taxon>
    </lineage>
</organism>
<dbReference type="Gene3D" id="3.40.50.720">
    <property type="entry name" value="NAD(P)-binding Rossmann-like Domain"/>
    <property type="match status" value="1"/>
</dbReference>
<dbReference type="PRINTS" id="PR00080">
    <property type="entry name" value="SDRFAMILY"/>
</dbReference>
<dbReference type="PRINTS" id="PR00081">
    <property type="entry name" value="GDHRDH"/>
</dbReference>
<evidence type="ECO:0000313" key="4">
    <source>
        <dbReference type="EMBL" id="ABQ06793.1"/>
    </source>
</evidence>
<dbReference type="PANTHER" id="PTHR43115:SF4">
    <property type="entry name" value="DEHYDROGENASE_REDUCTASE SDR FAMILY MEMBER 11"/>
    <property type="match status" value="1"/>
</dbReference>
<dbReference type="InterPro" id="IPR002347">
    <property type="entry name" value="SDR_fam"/>
</dbReference>
<dbReference type="EMBL" id="CP000685">
    <property type="protein sequence ID" value="ABQ06793.1"/>
    <property type="molecule type" value="Genomic_DNA"/>
</dbReference>
<evidence type="ECO:0000256" key="1">
    <source>
        <dbReference type="ARBA" id="ARBA00006484"/>
    </source>
</evidence>
<reference evidence="4 5" key="1">
    <citation type="journal article" date="2009" name="Appl. Environ. Microbiol.">
        <title>Novel features of the polysaccharide-digesting gliding bacterium Flavobacterium johnsoniae as revealed by genome sequence analysis.</title>
        <authorList>
            <person name="McBride M.J."/>
            <person name="Xie G."/>
            <person name="Martens E.C."/>
            <person name="Lapidus A."/>
            <person name="Henrissat B."/>
            <person name="Rhodes R.G."/>
            <person name="Goltsman E."/>
            <person name="Wang W."/>
            <person name="Xu J."/>
            <person name="Hunnicutt D.W."/>
            <person name="Staroscik A.M."/>
            <person name="Hoover T.R."/>
            <person name="Cheng Y.Q."/>
            <person name="Stein J.L."/>
        </authorList>
    </citation>
    <scope>NUCLEOTIDE SEQUENCE [LARGE SCALE GENOMIC DNA]</scope>
    <source>
        <strain evidence="5">ATCC 17061 / DSM 2064 / JCM 8514 / BCRC 14874 / CCUG 350202 / NBRC 14942 / NCIMB 11054 / UW101</strain>
    </source>
</reference>
<keyword evidence="5" id="KW-1185">Reference proteome</keyword>
<dbReference type="GO" id="GO:0016491">
    <property type="term" value="F:oxidoreductase activity"/>
    <property type="evidence" value="ECO:0007669"/>
    <property type="project" value="UniProtKB-KW"/>
</dbReference>
<accession>A5FDC2</accession>
<dbReference type="Pfam" id="PF00106">
    <property type="entry name" value="adh_short"/>
    <property type="match status" value="1"/>
</dbReference>
<evidence type="ECO:0000256" key="2">
    <source>
        <dbReference type="ARBA" id="ARBA00023002"/>
    </source>
</evidence>
<dbReference type="HOGENOM" id="CLU_010194_2_10_10"/>
<dbReference type="STRING" id="376686.Fjoh_3782"/>
<proteinExistence type="inferred from homology"/>
<evidence type="ECO:0000256" key="3">
    <source>
        <dbReference type="RuleBase" id="RU000363"/>
    </source>
</evidence>
<comment type="similarity">
    <text evidence="1 3">Belongs to the short-chain dehydrogenases/reductases (SDR) family.</text>
</comment>
<dbReference type="KEGG" id="fjo:Fjoh_3782"/>
<dbReference type="eggNOG" id="COG4221">
    <property type="taxonomic scope" value="Bacteria"/>
</dbReference>
<dbReference type="CDD" id="cd05233">
    <property type="entry name" value="SDR_c"/>
    <property type="match status" value="1"/>
</dbReference>
<sequence length="269" mass="29688">MRNTQTINSNYFIKKYRMEKLTDYFGQNIKDKKIVITGGTTGIGKAIADVLVSLGGRVLIFGRDEKDFKNAVADIQKQFPGSEVYGTPADVTKKEDIQKILEIADNELGGIDILINNAALGAPGITNESYDDYKYIIDTNITGYLAFAQEAASRMKQQKSGHIINIGSMSAESKEAKSTIYVATKSAIRGFSTSLRKELNPLGIKVSLIEPGAVTSDMQPGTNAEQEEKIEKMEMLEAYDIAMSTLFCLSQPKRCDIVTMQIRPHLQLI</sequence>
<gene>
    <name evidence="4" type="ordered locus">Fjoh_3782</name>
</gene>